<feature type="transmembrane region" description="Helical" evidence="14">
    <location>
        <begin position="362"/>
        <end position="381"/>
    </location>
</feature>
<evidence type="ECO:0000256" key="5">
    <source>
        <dbReference type="ARBA" id="ARBA00022692"/>
    </source>
</evidence>
<evidence type="ECO:0000256" key="10">
    <source>
        <dbReference type="ARBA" id="ARBA00023136"/>
    </source>
</evidence>
<feature type="transmembrane region" description="Helical" evidence="14">
    <location>
        <begin position="442"/>
        <end position="459"/>
    </location>
</feature>
<dbReference type="InterPro" id="IPR050277">
    <property type="entry name" value="Sodium:Solute_Symporter"/>
</dbReference>
<evidence type="ECO:0000256" key="7">
    <source>
        <dbReference type="ARBA" id="ARBA00022989"/>
    </source>
</evidence>
<comment type="function">
    <text evidence="14">Catalyzes the sodium-dependent uptake of extracellular L-proline.</text>
</comment>
<accession>A0A2K9ND51</accession>
<feature type="transmembrane region" description="Helical" evidence="14">
    <location>
        <begin position="228"/>
        <end position="253"/>
    </location>
</feature>
<keyword evidence="11 14" id="KW-0739">Sodium transport</keyword>
<evidence type="ECO:0000256" key="14">
    <source>
        <dbReference type="RuleBase" id="RU366012"/>
    </source>
</evidence>
<keyword evidence="3 14" id="KW-0813">Transport</keyword>
<comment type="subcellular location">
    <subcellularLocation>
        <location evidence="14">Cell inner membrane</location>
        <topology evidence="14">Multi-pass membrane protein</topology>
    </subcellularLocation>
    <subcellularLocation>
        <location evidence="1">Cell membrane</location>
        <topology evidence="1">Multi-pass membrane protein</topology>
    </subcellularLocation>
</comment>
<keyword evidence="5 14" id="KW-0812">Transmembrane</keyword>
<dbReference type="GO" id="GO:0005886">
    <property type="term" value="C:plasma membrane"/>
    <property type="evidence" value="ECO:0007669"/>
    <property type="project" value="UniProtKB-SubCell"/>
</dbReference>
<feature type="transmembrane region" description="Helical" evidence="14">
    <location>
        <begin position="274"/>
        <end position="297"/>
    </location>
</feature>
<dbReference type="InterPro" id="IPR011851">
    <property type="entry name" value="Na/Pro_symporter"/>
</dbReference>
<proteinExistence type="inferred from homology"/>
<dbReference type="PANTHER" id="PTHR48086:SF3">
    <property type="entry name" value="SODIUM_PROLINE SYMPORTER"/>
    <property type="match status" value="1"/>
</dbReference>
<feature type="transmembrane region" description="Helical" evidence="14">
    <location>
        <begin position="387"/>
        <end position="411"/>
    </location>
</feature>
<dbReference type="RefSeq" id="WP_102112679.1">
    <property type="nucleotide sequence ID" value="NZ_BMGN01000011.1"/>
</dbReference>
<keyword evidence="16" id="KW-1185">Reference proteome</keyword>
<name>A0A2K9ND51_9PROT</name>
<reference evidence="15 16" key="1">
    <citation type="submission" date="2017-12" db="EMBL/GenBank/DDBJ databases">
        <title>Genomes of bacteria within cyanobacterial aggregates.</title>
        <authorList>
            <person name="Cai H."/>
        </authorList>
    </citation>
    <scope>NUCLEOTIDE SEQUENCE [LARGE SCALE GENOMIC DNA]</scope>
    <source>
        <strain evidence="15 16">TH16</strain>
    </source>
</reference>
<evidence type="ECO:0000313" key="16">
    <source>
        <dbReference type="Proteomes" id="UP000234752"/>
    </source>
</evidence>
<dbReference type="GO" id="GO:0005298">
    <property type="term" value="F:proline:sodium symporter activity"/>
    <property type="evidence" value="ECO:0007669"/>
    <property type="project" value="UniProtKB-UniRule"/>
</dbReference>
<evidence type="ECO:0000256" key="6">
    <source>
        <dbReference type="ARBA" id="ARBA00022847"/>
    </source>
</evidence>
<evidence type="ECO:0000256" key="9">
    <source>
        <dbReference type="ARBA" id="ARBA00023065"/>
    </source>
</evidence>
<evidence type="ECO:0000256" key="8">
    <source>
        <dbReference type="ARBA" id="ARBA00023053"/>
    </source>
</evidence>
<feature type="transmembrane region" description="Helical" evidence="14">
    <location>
        <begin position="418"/>
        <end position="436"/>
    </location>
</feature>
<dbReference type="KEGG" id="ncb:C0V82_13065"/>
<keyword evidence="7 14" id="KW-1133">Transmembrane helix</keyword>
<keyword evidence="14" id="KW-0997">Cell inner membrane</keyword>
<gene>
    <name evidence="15" type="ORF">C0V82_13065</name>
</gene>
<feature type="transmembrane region" description="Helical" evidence="14">
    <location>
        <begin position="6"/>
        <end position="22"/>
    </location>
</feature>
<feature type="transmembrane region" description="Helical" evidence="14">
    <location>
        <begin position="123"/>
        <end position="141"/>
    </location>
</feature>
<dbReference type="PANTHER" id="PTHR48086">
    <property type="entry name" value="SODIUM/PROLINE SYMPORTER-RELATED"/>
    <property type="match status" value="1"/>
</dbReference>
<keyword evidence="9 14" id="KW-0406">Ion transport</keyword>
<dbReference type="GO" id="GO:0015824">
    <property type="term" value="P:proline transport"/>
    <property type="evidence" value="ECO:0007669"/>
    <property type="project" value="UniProtKB-UniRule"/>
</dbReference>
<comment type="catalytic activity">
    <reaction evidence="12">
        <text>L-proline(in) + Na(+)(in) = L-proline(out) + Na(+)(out)</text>
        <dbReference type="Rhea" id="RHEA:28967"/>
        <dbReference type="ChEBI" id="CHEBI:29101"/>
        <dbReference type="ChEBI" id="CHEBI:60039"/>
    </reaction>
</comment>
<dbReference type="Pfam" id="PF00474">
    <property type="entry name" value="SSF"/>
    <property type="match status" value="1"/>
</dbReference>
<dbReference type="GO" id="GO:0031402">
    <property type="term" value="F:sodium ion binding"/>
    <property type="evidence" value="ECO:0007669"/>
    <property type="project" value="UniProtKB-UniRule"/>
</dbReference>
<evidence type="ECO:0000256" key="4">
    <source>
        <dbReference type="ARBA" id="ARBA00022475"/>
    </source>
</evidence>
<keyword evidence="6 14" id="KW-0769">Symport</keyword>
<evidence type="ECO:0000256" key="12">
    <source>
        <dbReference type="ARBA" id="ARBA00033708"/>
    </source>
</evidence>
<dbReference type="InterPro" id="IPR038377">
    <property type="entry name" value="Na/Glc_symporter_sf"/>
</dbReference>
<dbReference type="OrthoDB" id="9789704at2"/>
<keyword evidence="4" id="KW-1003">Cell membrane</keyword>
<evidence type="ECO:0000256" key="1">
    <source>
        <dbReference type="ARBA" id="ARBA00004651"/>
    </source>
</evidence>
<dbReference type="EMBL" id="CP025611">
    <property type="protein sequence ID" value="AUN31063.1"/>
    <property type="molecule type" value="Genomic_DNA"/>
</dbReference>
<organism evidence="15 16">
    <name type="scientific">Niveispirillum cyanobacteriorum</name>
    <dbReference type="NCBI Taxonomy" id="1612173"/>
    <lineage>
        <taxon>Bacteria</taxon>
        <taxon>Pseudomonadati</taxon>
        <taxon>Pseudomonadota</taxon>
        <taxon>Alphaproteobacteria</taxon>
        <taxon>Rhodospirillales</taxon>
        <taxon>Azospirillaceae</taxon>
        <taxon>Niveispirillum</taxon>
    </lineage>
</organism>
<evidence type="ECO:0000256" key="13">
    <source>
        <dbReference type="RuleBase" id="RU362091"/>
    </source>
</evidence>
<dbReference type="Proteomes" id="UP000234752">
    <property type="component" value="Chromosome eg_1"/>
</dbReference>
<protein>
    <recommendedName>
        <fullName evidence="14">Sodium/proline symporter</fullName>
    </recommendedName>
    <alternativeName>
        <fullName evidence="14">Proline permease</fullName>
    </alternativeName>
</protein>
<feature type="transmembrane region" description="Helical" evidence="14">
    <location>
        <begin position="71"/>
        <end position="89"/>
    </location>
</feature>
<keyword evidence="8 14" id="KW-0915">Sodium</keyword>
<feature type="transmembrane region" description="Helical" evidence="14">
    <location>
        <begin position="153"/>
        <end position="171"/>
    </location>
</feature>
<comment type="similarity">
    <text evidence="2 13">Belongs to the sodium:solute symporter (SSF) (TC 2.A.21) family.</text>
</comment>
<feature type="transmembrane region" description="Helical" evidence="14">
    <location>
        <begin position="183"/>
        <end position="201"/>
    </location>
</feature>
<sequence length="474" mass="50094">MITVSFAAFLLLFLGVGLFSVSRSRRTRRDYYLASNSVAPWLVGLSAVATNNSGYMFIGVIGYTYTVGLSSVWLMLGWIAGDLLASLFIHGRLREATARTGEASFGSVLAGWQGGDMLLWRRMAAIITVIFLGAYAAAQIAAGGKALHGVLDWSPTLGAWIVAAMILAYCLAGGIRASIWTDAAQSSVMLLAMGLLFLVAVDGRGGWDASIAQMGAIDGFLSLTPPDLLLPGLSGLVLFIVGWMFAGISVIGQPHVMVRFMALDRPEGMARARVWYYSFFTLFYLLTTGVGLLSRLYLPGLAELDPEMALPTMALELLPPVLVGVVLAGIFAATMSTADSLVLACSAAITHDLVPERLEAPWALKLATAGVTGFALLIALAGTQSVFSLVILSWSTLAVAFGPMLILLALGRDVPQRTAIAMMLAGVAVALGWRLLGWHNDVYEGMPGILVGLALGYALSSPLRGGTMTAPIAR</sequence>
<dbReference type="PROSITE" id="PS50283">
    <property type="entry name" value="NA_SOLUT_SYMP_3"/>
    <property type="match status" value="1"/>
</dbReference>
<evidence type="ECO:0000256" key="11">
    <source>
        <dbReference type="ARBA" id="ARBA00023201"/>
    </source>
</evidence>
<evidence type="ECO:0000256" key="2">
    <source>
        <dbReference type="ARBA" id="ARBA00006434"/>
    </source>
</evidence>
<evidence type="ECO:0000313" key="15">
    <source>
        <dbReference type="EMBL" id="AUN31063.1"/>
    </source>
</evidence>
<dbReference type="Gene3D" id="1.20.1730.10">
    <property type="entry name" value="Sodium/glucose cotransporter"/>
    <property type="match status" value="1"/>
</dbReference>
<evidence type="ECO:0000256" key="3">
    <source>
        <dbReference type="ARBA" id="ARBA00022448"/>
    </source>
</evidence>
<feature type="transmembrane region" description="Helical" evidence="14">
    <location>
        <begin position="317"/>
        <end position="350"/>
    </location>
</feature>
<keyword evidence="14" id="KW-0029">Amino-acid transport</keyword>
<dbReference type="CDD" id="cd11475">
    <property type="entry name" value="SLC5sbd_PutP"/>
    <property type="match status" value="1"/>
</dbReference>
<dbReference type="InterPro" id="IPR001734">
    <property type="entry name" value="Na/solute_symporter"/>
</dbReference>
<dbReference type="AlphaFoldDB" id="A0A2K9ND51"/>
<feature type="transmembrane region" description="Helical" evidence="14">
    <location>
        <begin position="42"/>
        <end position="65"/>
    </location>
</feature>
<keyword evidence="10 14" id="KW-0472">Membrane</keyword>